<keyword evidence="3" id="KW-0804">Transcription</keyword>
<reference evidence="5" key="2">
    <citation type="submission" date="2020-09" db="EMBL/GenBank/DDBJ databases">
        <authorList>
            <person name="Sun Q."/>
            <person name="Zhou Y."/>
        </authorList>
    </citation>
    <scope>NUCLEOTIDE SEQUENCE</scope>
    <source>
        <strain evidence="5">CGMCC 1.6293</strain>
    </source>
</reference>
<name>A0A917WGI2_9RHOB</name>
<accession>A0A917WGI2</accession>
<evidence type="ECO:0000256" key="3">
    <source>
        <dbReference type="ARBA" id="ARBA00023163"/>
    </source>
</evidence>
<evidence type="ECO:0000313" key="6">
    <source>
        <dbReference type="Proteomes" id="UP000649829"/>
    </source>
</evidence>
<organism evidence="5 6">
    <name type="scientific">Pseudooceanicola nanhaiensis</name>
    <dbReference type="NCBI Taxonomy" id="375761"/>
    <lineage>
        <taxon>Bacteria</taxon>
        <taxon>Pseudomonadati</taxon>
        <taxon>Pseudomonadota</taxon>
        <taxon>Alphaproteobacteria</taxon>
        <taxon>Rhodobacterales</taxon>
        <taxon>Paracoccaceae</taxon>
        <taxon>Pseudooceanicola</taxon>
    </lineage>
</organism>
<evidence type="ECO:0000259" key="4">
    <source>
        <dbReference type="PROSITE" id="PS50995"/>
    </source>
</evidence>
<dbReference type="InterPro" id="IPR000835">
    <property type="entry name" value="HTH_MarR-typ"/>
</dbReference>
<dbReference type="PROSITE" id="PS50995">
    <property type="entry name" value="HTH_MARR_2"/>
    <property type="match status" value="1"/>
</dbReference>
<dbReference type="GO" id="GO:0003700">
    <property type="term" value="F:DNA-binding transcription factor activity"/>
    <property type="evidence" value="ECO:0007669"/>
    <property type="project" value="InterPro"/>
</dbReference>
<dbReference type="Pfam" id="PF01047">
    <property type="entry name" value="MarR"/>
    <property type="match status" value="1"/>
</dbReference>
<dbReference type="PROSITE" id="PS01117">
    <property type="entry name" value="HTH_MARR_1"/>
    <property type="match status" value="1"/>
</dbReference>
<evidence type="ECO:0000256" key="2">
    <source>
        <dbReference type="ARBA" id="ARBA00023125"/>
    </source>
</evidence>
<dbReference type="InterPro" id="IPR036388">
    <property type="entry name" value="WH-like_DNA-bd_sf"/>
</dbReference>
<dbReference type="PANTHER" id="PTHR33164">
    <property type="entry name" value="TRANSCRIPTIONAL REGULATOR, MARR FAMILY"/>
    <property type="match status" value="1"/>
</dbReference>
<comment type="caution">
    <text evidence="5">The sequence shown here is derived from an EMBL/GenBank/DDBJ whole genome shotgun (WGS) entry which is preliminary data.</text>
</comment>
<dbReference type="AlphaFoldDB" id="A0A917WGI2"/>
<dbReference type="Gene3D" id="1.10.10.10">
    <property type="entry name" value="Winged helix-like DNA-binding domain superfamily/Winged helix DNA-binding domain"/>
    <property type="match status" value="1"/>
</dbReference>
<dbReference type="GO" id="GO:0006950">
    <property type="term" value="P:response to stress"/>
    <property type="evidence" value="ECO:0007669"/>
    <property type="project" value="TreeGrafter"/>
</dbReference>
<dbReference type="SUPFAM" id="SSF46785">
    <property type="entry name" value="Winged helix' DNA-binding domain"/>
    <property type="match status" value="1"/>
</dbReference>
<keyword evidence="6" id="KW-1185">Reference proteome</keyword>
<keyword evidence="1" id="KW-0805">Transcription regulation</keyword>
<dbReference type="SMART" id="SM00347">
    <property type="entry name" value="HTH_MARR"/>
    <property type="match status" value="1"/>
</dbReference>
<dbReference type="InterPro" id="IPR023187">
    <property type="entry name" value="Tscrpt_reg_MarR-type_CS"/>
</dbReference>
<dbReference type="PANTHER" id="PTHR33164:SF64">
    <property type="entry name" value="TRANSCRIPTIONAL REGULATOR SLYA"/>
    <property type="match status" value="1"/>
</dbReference>
<feature type="domain" description="HTH marR-type" evidence="4">
    <location>
        <begin position="5"/>
        <end position="139"/>
    </location>
</feature>
<gene>
    <name evidence="5" type="ORF">GCM10011534_24990</name>
</gene>
<protein>
    <recommendedName>
        <fullName evidence="4">HTH marR-type domain-containing protein</fullName>
    </recommendedName>
</protein>
<dbReference type="EMBL" id="BMLF01000002">
    <property type="protein sequence ID" value="GGM02168.1"/>
    <property type="molecule type" value="Genomic_DNA"/>
</dbReference>
<evidence type="ECO:0000256" key="1">
    <source>
        <dbReference type="ARBA" id="ARBA00023015"/>
    </source>
</evidence>
<dbReference type="RefSeq" id="WP_051630690.1">
    <property type="nucleotide sequence ID" value="NZ_BMLF01000002.1"/>
</dbReference>
<keyword evidence="2" id="KW-0238">DNA-binding</keyword>
<sequence length="148" mass="16034">MFDFAATLPHWINRLSFQIRATAQAGFSEAGLDLAPEEWAVLMVLWGRGPQRMTDLAAVTLRDRTTVTRIVDRMVKKGLVLRRAPDEDRRVVAIAATEAADALRPRVLAVIEPLIAQAMAGIPPEAAATALSVLRQISANLEPPSPSG</sequence>
<dbReference type="InterPro" id="IPR036390">
    <property type="entry name" value="WH_DNA-bd_sf"/>
</dbReference>
<dbReference type="InterPro" id="IPR039422">
    <property type="entry name" value="MarR/SlyA-like"/>
</dbReference>
<dbReference type="Proteomes" id="UP000649829">
    <property type="component" value="Unassembled WGS sequence"/>
</dbReference>
<evidence type="ECO:0000313" key="5">
    <source>
        <dbReference type="EMBL" id="GGM02168.1"/>
    </source>
</evidence>
<dbReference type="GO" id="GO:0003677">
    <property type="term" value="F:DNA binding"/>
    <property type="evidence" value="ECO:0007669"/>
    <property type="project" value="UniProtKB-KW"/>
</dbReference>
<proteinExistence type="predicted"/>
<reference evidence="5" key="1">
    <citation type="journal article" date="2014" name="Int. J. Syst. Evol. Microbiol.">
        <title>Complete genome sequence of Corynebacterium casei LMG S-19264T (=DSM 44701T), isolated from a smear-ripened cheese.</title>
        <authorList>
            <consortium name="US DOE Joint Genome Institute (JGI-PGF)"/>
            <person name="Walter F."/>
            <person name="Albersmeier A."/>
            <person name="Kalinowski J."/>
            <person name="Ruckert C."/>
        </authorList>
    </citation>
    <scope>NUCLEOTIDE SEQUENCE</scope>
    <source>
        <strain evidence="5">CGMCC 1.6293</strain>
    </source>
</reference>
<dbReference type="PRINTS" id="PR00598">
    <property type="entry name" value="HTHMARR"/>
</dbReference>